<protein>
    <recommendedName>
        <fullName evidence="5">WD40-like Beta Propeller Repeat</fullName>
    </recommendedName>
</protein>
<name>A0ABX7WR89_9GAMM</name>
<evidence type="ECO:0000256" key="1">
    <source>
        <dbReference type="SAM" id="MobiDB-lite"/>
    </source>
</evidence>
<feature type="chain" id="PRO_5046719904" description="WD40-like Beta Propeller Repeat" evidence="2">
    <location>
        <begin position="27"/>
        <end position="437"/>
    </location>
</feature>
<dbReference type="RefSeq" id="WP_210222044.1">
    <property type="nucleotide sequence ID" value="NZ_CP072801.1"/>
</dbReference>
<evidence type="ECO:0008006" key="5">
    <source>
        <dbReference type="Google" id="ProtNLM"/>
    </source>
</evidence>
<reference evidence="3 4" key="1">
    <citation type="submission" date="2021-04" db="EMBL/GenBank/DDBJ databases">
        <title>Genomics, taxonomy and metabolism of representatives of sulfur bacteria of the genus Thiothrix: Thiothrix fructosivorans QT, Thiothrix unzii A1T and three new species, Thiothrix subterranea sp. nov., Thiothrix litoralis sp. nov. and 'Candidatus Thiothrix anitrata' sp. nov.</title>
        <authorList>
            <person name="Ravin N.V."/>
            <person name="Smolyakov D."/>
            <person name="Rudenko T.S."/>
            <person name="Mardanov A.V."/>
            <person name="Beletsky A.V."/>
            <person name="Markov N.D."/>
            <person name="Fomenkov A.I."/>
            <person name="Roberts R.J."/>
            <person name="Karnachuk O.V."/>
            <person name="Novikov A."/>
            <person name="Grabovich M.Y."/>
        </authorList>
    </citation>
    <scope>NUCLEOTIDE SEQUENCE [LARGE SCALE GENOMIC DNA]</scope>
    <source>
        <strain evidence="3 4">AS</strain>
    </source>
</reference>
<accession>A0ABX7WR89</accession>
<feature type="region of interest" description="Disordered" evidence="1">
    <location>
        <begin position="357"/>
        <end position="378"/>
    </location>
</feature>
<dbReference type="EMBL" id="CP072801">
    <property type="protein sequence ID" value="QTR45646.1"/>
    <property type="molecule type" value="Genomic_DNA"/>
</dbReference>
<evidence type="ECO:0000313" key="3">
    <source>
        <dbReference type="EMBL" id="QTR45646.1"/>
    </source>
</evidence>
<keyword evidence="4" id="KW-1185">Reference proteome</keyword>
<dbReference type="SUPFAM" id="SSF82171">
    <property type="entry name" value="DPP6 N-terminal domain-like"/>
    <property type="match status" value="1"/>
</dbReference>
<dbReference type="Proteomes" id="UP000672039">
    <property type="component" value="Chromosome"/>
</dbReference>
<organism evidence="3 4">
    <name type="scientific">Thiothrix litoralis</name>
    <dbReference type="NCBI Taxonomy" id="2891210"/>
    <lineage>
        <taxon>Bacteria</taxon>
        <taxon>Pseudomonadati</taxon>
        <taxon>Pseudomonadota</taxon>
        <taxon>Gammaproteobacteria</taxon>
        <taxon>Thiotrichales</taxon>
        <taxon>Thiotrichaceae</taxon>
        <taxon>Thiothrix</taxon>
    </lineage>
</organism>
<feature type="signal peptide" evidence="2">
    <location>
        <begin position="1"/>
        <end position="26"/>
    </location>
</feature>
<proteinExistence type="predicted"/>
<keyword evidence="2" id="KW-0732">Signal</keyword>
<gene>
    <name evidence="3" type="ORF">J9253_16810</name>
</gene>
<sequence length="437" mass="48729">MIKFSGLLVFLLLVNLLLCSAGNAAAPPLAGFTLDPDTDFNVWRLGGSAAEMQQQCPHPDGEDNITLLHAQHFYSRTSPANRTETHALGSAGQNHPYAALWRLSDKRLVGWVPTAEQEADLQQRQLLWDRQADNVYWFTDGNRLMRASIDFSTYKTRVQEWAHFPDFAWITFGMGEGNFSDDGKRLVLAGAAQDGSGMYIQPYEVADKRALPWRKVAASVGDDSFDWASVDPTGEYVLFAQHAPQETMLVVPFAETATASPRVLLDDVKHSDIALDREGIPWLVYGNWRGLFKVKLADAHSQRIWPDTKEEAEPDARASASGHVARIAGKPGWVLMSRHQDGRLYQVSLDGKTPARYVGNSRQGRGPRHADSKQTARRWGVTRDGEVTTYKREARAASSPSGRYVFFVSDYHAHASYDPEPEPGTAYLNLIDLEQEP</sequence>
<evidence type="ECO:0000313" key="4">
    <source>
        <dbReference type="Proteomes" id="UP000672039"/>
    </source>
</evidence>
<evidence type="ECO:0000256" key="2">
    <source>
        <dbReference type="SAM" id="SignalP"/>
    </source>
</evidence>